<keyword evidence="1" id="KW-0812">Transmembrane</keyword>
<feature type="transmembrane region" description="Helical" evidence="1">
    <location>
        <begin position="51"/>
        <end position="73"/>
    </location>
</feature>
<reference evidence="2 3" key="2">
    <citation type="journal article" date="2020" name="Antonie Van Leeuwenhoek">
        <title>Phylogenomic characterisation of a novel corynebacterial species pathogenic to animals.</title>
        <authorList>
            <person name="Moller J."/>
            <person name="Musella L."/>
            <person name="Melnikov V."/>
            <person name="Geissdorfer W."/>
            <person name="Burkovski A."/>
            <person name="Sangal V."/>
        </authorList>
    </citation>
    <scope>NUCLEOTIDE SEQUENCE [LARGE SCALE GENOMIC DNA]</scope>
    <source>
        <strain evidence="2 3">PO100/5</strain>
    </source>
</reference>
<evidence type="ECO:0008006" key="4">
    <source>
        <dbReference type="Google" id="ProtNLM"/>
    </source>
</evidence>
<organism evidence="2 3">
    <name type="scientific">Corynebacterium silvaticum</name>
    <dbReference type="NCBI Taxonomy" id="2320431"/>
    <lineage>
        <taxon>Bacteria</taxon>
        <taxon>Bacillati</taxon>
        <taxon>Actinomycetota</taxon>
        <taxon>Actinomycetes</taxon>
        <taxon>Mycobacteriales</taxon>
        <taxon>Corynebacteriaceae</taxon>
        <taxon>Corynebacterium</taxon>
    </lineage>
</organism>
<evidence type="ECO:0000313" key="2">
    <source>
        <dbReference type="EMBL" id="ARU45972.1"/>
    </source>
</evidence>
<keyword evidence="1" id="KW-0472">Membrane</keyword>
<feature type="transmembrane region" description="Helical" evidence="1">
    <location>
        <begin position="26"/>
        <end position="45"/>
    </location>
</feature>
<gene>
    <name evidence="2" type="ORF">CBE74_05110</name>
</gene>
<evidence type="ECO:0000313" key="3">
    <source>
        <dbReference type="Proteomes" id="UP000195652"/>
    </source>
</evidence>
<reference evidence="2 3" key="4">
    <citation type="journal article" date="2020" name="PLoS ONE">
        <title>Taxonomic classification of strain PO100/5 shows a broader geographic distribution and genetic markers of the recently described Corynebacterium silvaticum.</title>
        <authorList>
            <person name="Viana M.V.C."/>
            <person name="Profeta R."/>
            <person name="da Silva A.L."/>
            <person name="Hurtado R."/>
            <person name="Cerqueira J.C."/>
            <person name="Ribeiro B.F.S."/>
            <person name="Almeida M.O."/>
            <person name="Morais-Rodrigues F."/>
            <person name="Soares S.C."/>
            <person name="Oliveira M."/>
            <person name="Tavares L."/>
            <person name="Figueiredo H."/>
            <person name="Wattam A.R."/>
            <person name="Barh D."/>
            <person name="Ghosh P."/>
            <person name="Silva A."/>
            <person name="Azevedo V."/>
        </authorList>
    </citation>
    <scope>NUCLEOTIDE SEQUENCE [LARGE SCALE GENOMIC DNA]</scope>
    <source>
        <strain evidence="2 3">PO100/5</strain>
    </source>
</reference>
<feature type="transmembrane region" description="Helical" evidence="1">
    <location>
        <begin position="114"/>
        <end position="136"/>
    </location>
</feature>
<dbReference type="RefSeq" id="WP_087453799.1">
    <property type="nucleotide sequence ID" value="NZ_CP021417.2"/>
</dbReference>
<name>A0A7Y4LJ48_9CORY</name>
<proteinExistence type="predicted"/>
<feature type="transmembrane region" description="Helical" evidence="1">
    <location>
        <begin position="85"/>
        <end position="108"/>
    </location>
</feature>
<dbReference type="EMBL" id="CP021417">
    <property type="protein sequence ID" value="ARU45972.1"/>
    <property type="molecule type" value="Genomic_DNA"/>
</dbReference>
<dbReference type="Proteomes" id="UP000195652">
    <property type="component" value="Chromosome"/>
</dbReference>
<dbReference type="OrthoDB" id="4775022at2"/>
<keyword evidence="1" id="KW-1133">Transmembrane helix</keyword>
<protein>
    <recommendedName>
        <fullName evidence="4">ATP synthase protein I</fullName>
    </recommendedName>
</protein>
<dbReference type="GeneID" id="75007639"/>
<dbReference type="AlphaFoldDB" id="A0A7Y4LJ48"/>
<reference evidence="2 3" key="1">
    <citation type="journal article" date="2014" name="BMC Vet. Res.">
        <title>First report of Corynebacterium pseudotuberculosis from caseous lymphadenitis lesions in Black Alentejano pig (Sus scrofa domesticus).</title>
        <authorList>
            <person name="Oliveira M."/>
            <person name="Barroco C."/>
            <person name="Mottola C."/>
            <person name="Santos R."/>
            <person name="Lemsaddek A."/>
            <person name="Tavares L."/>
            <person name="Semedo-Lemsaddek T."/>
        </authorList>
    </citation>
    <scope>NUCLEOTIDE SEQUENCE [LARGE SCALE GENOMIC DNA]</scope>
    <source>
        <strain evidence="2 3">PO100/5</strain>
    </source>
</reference>
<dbReference type="KEGG" id="csil:CBE74_05110"/>
<keyword evidence="3" id="KW-1185">Reference proteome</keyword>
<reference evidence="2 3" key="3">
    <citation type="journal article" date="2020" name="Int. J. Syst. Evol. Microbiol.">
        <title>Corynebacterium silvaticum sp. nov., a unique group of NTTB corynebacteria in wild boar and roe deer.</title>
        <authorList>
            <person name="Dangel A."/>
            <person name="Berger A."/>
            <person name="Rau J."/>
            <person name="Eisenberg T."/>
            <person name="Kampfer P."/>
            <person name="Margos G."/>
            <person name="Contzen M."/>
            <person name="Busse H.J."/>
            <person name="Konrad R."/>
            <person name="Peters M."/>
            <person name="Sting R."/>
            <person name="Sing A."/>
        </authorList>
    </citation>
    <scope>NUCLEOTIDE SEQUENCE [LARGE SCALE GENOMIC DNA]</scope>
    <source>
        <strain evidence="2 3">PO100/5</strain>
    </source>
</reference>
<accession>A0A7Y4LJ48</accession>
<evidence type="ECO:0000256" key="1">
    <source>
        <dbReference type="SAM" id="Phobius"/>
    </source>
</evidence>
<sequence>MTNLNPSQSTSPYDDHRRPLLRALKYGSGALVLITLVSLAAWGWARDLPGMWGVLLGAAIGGGFVLLTALSVLATSNTSAATTGAIVLGGWLLKIVVLIIVLVGIRNLEFYDKYAFLITLVLALVVVLACEVWGVITSKVTYVS</sequence>